<dbReference type="InterPro" id="IPR038664">
    <property type="entry name" value="Gar1/Naf1_Cbf5-bd_sf"/>
</dbReference>
<accession>D5TZX8</accession>
<dbReference type="GeneID" id="9165160"/>
<dbReference type="SUPFAM" id="SSF50447">
    <property type="entry name" value="Translation proteins"/>
    <property type="match status" value="1"/>
</dbReference>
<name>D5TZX8_THEAM</name>
<reference evidence="1 2" key="1">
    <citation type="journal article" date="2010" name="Stand. Genomic Sci.">
        <title>Complete genome sequence of Thermosphaera aggregans type strain (M11TL).</title>
        <authorList>
            <person name="Spring S."/>
            <person name="Rachel R."/>
            <person name="Lapidus A."/>
            <person name="Davenport K."/>
            <person name="Tice H."/>
            <person name="Copeland A."/>
            <person name="Cheng J.F."/>
            <person name="Lucas S."/>
            <person name="Chen F."/>
            <person name="Nolan M."/>
            <person name="Bruce D."/>
            <person name="Goodwin L."/>
            <person name="Pitluck S."/>
            <person name="Ivanova N."/>
            <person name="Mavromatis K."/>
            <person name="Ovchinnikova G."/>
            <person name="Pati A."/>
            <person name="Chen A."/>
            <person name="Palaniappan K."/>
            <person name="Land M."/>
            <person name="Hauser L."/>
            <person name="Chang Y.J."/>
            <person name="Jeffries C.C."/>
            <person name="Brettin T."/>
            <person name="Detter J.C."/>
            <person name="Tapia R."/>
            <person name="Han C."/>
            <person name="Heimerl T."/>
            <person name="Weikl F."/>
            <person name="Brambilla E."/>
            <person name="Goker M."/>
            <person name="Bristow J."/>
            <person name="Eisen J.A."/>
            <person name="Markowitz V."/>
            <person name="Hugenholtz P."/>
            <person name="Kyrpides N.C."/>
            <person name="Klenk H.P."/>
        </authorList>
    </citation>
    <scope>NUCLEOTIDE SEQUENCE [LARGE SCALE GENOMIC DNA]</scope>
    <source>
        <strain evidence="2">DSM 11486 / M11TL</strain>
    </source>
</reference>
<protein>
    <submittedName>
        <fullName evidence="1">Uncharacterized protein</fullName>
    </submittedName>
</protein>
<dbReference type="eggNOG" id="arCOG02466">
    <property type="taxonomic scope" value="Archaea"/>
</dbReference>
<dbReference type="Gene3D" id="2.40.10.230">
    <property type="entry name" value="Probable tRNA pseudouridine synthase domain"/>
    <property type="match status" value="1"/>
</dbReference>
<proteinExistence type="predicted"/>
<sequence>MKKLGRVEQVTRDGNLVISCETPDAPRIIGLSVYDEEMRRIGRIVDLIGRVEEPRAVVKLENPEIASTIKPGTLYYYKPVSEGKPRRGRRGGRR</sequence>
<reference key="3">
    <citation type="submission" date="2010-02" db="EMBL/GenBank/DDBJ databases">
        <title>Complete genome sequence of Thermosphaera aggregans type strain (M11TL).</title>
        <authorList>
            <consortium name="US DOE Joint Genome Institute (JGI-PGF)"/>
            <person name="Spring S."/>
            <person name="Lapidus A."/>
            <person name="Munk C."/>
            <person name="Schroeder M."/>
            <person name="Glavina Del Rio T."/>
            <person name="Tice H."/>
            <person name="Copeland A."/>
            <person name="Cheng J.-F."/>
            <person name="Lucas S."/>
            <person name="Chen F."/>
            <person name="Nolan M."/>
            <person name="Bruce D."/>
            <person name="Goodwin L."/>
            <person name="Pitluck S."/>
            <person name="Ivanova N."/>
            <person name="Mavromatis K."/>
            <person name="Ovchinnikova G."/>
            <person name="Pati A."/>
            <person name="Chen A."/>
            <person name="Palaniappan K."/>
            <person name="Land M."/>
            <person name="Hauser L."/>
            <person name="Chang Y.-J."/>
            <person name="Jeffries C.C."/>
            <person name="Brettin T."/>
            <person name="Detter J.C."/>
            <person name="Tapia R."/>
            <person name="Han C."/>
            <person name="Chain P."/>
            <person name="Heimerl T."/>
            <person name="Weik F."/>
            <person name="Goker M."/>
            <person name="Rachel R."/>
            <person name="Bristow J."/>
            <person name="Eisen J.A."/>
            <person name="Markowitz V."/>
            <person name="Hugenholtz P."/>
            <person name="Kyrpides N.C."/>
            <person name="Klenk H.-P."/>
        </authorList>
    </citation>
    <scope>NUCLEOTIDE SEQUENCE</scope>
    <source>
        <strain>DSM 11486</strain>
    </source>
</reference>
<organism evidence="1 2">
    <name type="scientific">Thermosphaera aggregans (strain DSM 11486 / M11TL)</name>
    <dbReference type="NCBI Taxonomy" id="633148"/>
    <lineage>
        <taxon>Archaea</taxon>
        <taxon>Thermoproteota</taxon>
        <taxon>Thermoprotei</taxon>
        <taxon>Desulfurococcales</taxon>
        <taxon>Desulfurococcaceae</taxon>
        <taxon>Thermosphaera</taxon>
    </lineage>
</organism>
<gene>
    <name evidence="1" type="ordered locus">Tagg_0148</name>
</gene>
<dbReference type="EMBL" id="CP001939">
    <property type="protein sequence ID" value="ADG90428.1"/>
    <property type="molecule type" value="Genomic_DNA"/>
</dbReference>
<keyword evidence="2" id="KW-1185">Reference proteome</keyword>
<dbReference type="STRING" id="633148.Tagg_0148"/>
<dbReference type="AlphaFoldDB" id="D5TZX8"/>
<dbReference type="HOGENOM" id="CLU_165884_0_0_2"/>
<dbReference type="InterPro" id="IPR009000">
    <property type="entry name" value="Transl_B-barrel_sf"/>
</dbReference>
<reference evidence="2" key="2">
    <citation type="journal article" date="2010" name="Stand. Genomic Sci.">
        <title>Complete genome sequence of Thermosphaera aggregans type strain (M11TLT).</title>
        <authorList>
            <person name="Spring S."/>
            <person name="Rachel R."/>
            <person name="Lapidus A."/>
            <person name="Davenport K."/>
            <person name="Tice H."/>
            <person name="Copeland A."/>
            <person name="Cheng J.-F."/>
            <person name="Lucas S."/>
            <person name="Chen F."/>
            <person name="Nolan M."/>
            <person name="Bruce D."/>
            <person name="Goodwin L."/>
            <person name="Pitluck S."/>
            <person name="Ivanova N."/>
            <person name="Mavromatis K."/>
            <person name="Ovchinnikova G."/>
            <person name="Pati A."/>
            <person name="Chen A."/>
            <person name="Palaniappan K."/>
            <person name="Land M."/>
            <person name="Hauser L."/>
            <person name="Chang Y.-J."/>
            <person name="Jeffries C.C."/>
            <person name="Brettin T."/>
            <person name="Detter J.C."/>
            <person name="Tapia R."/>
            <person name="Han C."/>
            <person name="Heimerl T."/>
            <person name="Weikl F."/>
            <person name="Brambilla E."/>
            <person name="Goker M."/>
            <person name="Bristow J."/>
            <person name="Eisen J.A."/>
            <person name="Markowitz V."/>
            <person name="Hugenholtz P."/>
            <person name="Kyrpides N.C."/>
            <person name="Klenk H.-P."/>
        </authorList>
    </citation>
    <scope>NUCLEOTIDE SEQUENCE [LARGE SCALE GENOMIC DNA]</scope>
    <source>
        <strain evidence="2">DSM 11486 / M11TL</strain>
    </source>
</reference>
<dbReference type="RefSeq" id="WP_013129021.1">
    <property type="nucleotide sequence ID" value="NC_014160.1"/>
</dbReference>
<evidence type="ECO:0000313" key="1">
    <source>
        <dbReference type="EMBL" id="ADG90428.1"/>
    </source>
</evidence>
<dbReference type="Proteomes" id="UP000002376">
    <property type="component" value="Chromosome"/>
</dbReference>
<evidence type="ECO:0000313" key="2">
    <source>
        <dbReference type="Proteomes" id="UP000002376"/>
    </source>
</evidence>
<dbReference type="OrthoDB" id="60264at2157"/>
<dbReference type="KEGG" id="tag:Tagg_0148"/>